<accession>A0A4S8KXQ6</accession>
<organism evidence="1 2">
    <name type="scientific">Dendrothele bispora (strain CBS 962.96)</name>
    <dbReference type="NCBI Taxonomy" id="1314807"/>
    <lineage>
        <taxon>Eukaryota</taxon>
        <taxon>Fungi</taxon>
        <taxon>Dikarya</taxon>
        <taxon>Basidiomycota</taxon>
        <taxon>Agaricomycotina</taxon>
        <taxon>Agaricomycetes</taxon>
        <taxon>Agaricomycetidae</taxon>
        <taxon>Agaricales</taxon>
        <taxon>Agaricales incertae sedis</taxon>
        <taxon>Dendrothele</taxon>
    </lineage>
</organism>
<keyword evidence="2" id="KW-1185">Reference proteome</keyword>
<gene>
    <name evidence="1" type="ORF">K435DRAFT_493379</name>
</gene>
<dbReference type="Proteomes" id="UP000297245">
    <property type="component" value="Unassembled WGS sequence"/>
</dbReference>
<name>A0A4S8KXQ6_DENBC</name>
<proteinExistence type="predicted"/>
<evidence type="ECO:0000313" key="2">
    <source>
        <dbReference type="Proteomes" id="UP000297245"/>
    </source>
</evidence>
<evidence type="ECO:0000313" key="1">
    <source>
        <dbReference type="EMBL" id="THU80710.1"/>
    </source>
</evidence>
<reference evidence="1 2" key="1">
    <citation type="journal article" date="2019" name="Nat. Ecol. Evol.">
        <title>Megaphylogeny resolves global patterns of mushroom evolution.</title>
        <authorList>
            <person name="Varga T."/>
            <person name="Krizsan K."/>
            <person name="Foldi C."/>
            <person name="Dima B."/>
            <person name="Sanchez-Garcia M."/>
            <person name="Sanchez-Ramirez S."/>
            <person name="Szollosi G.J."/>
            <person name="Szarkandi J.G."/>
            <person name="Papp V."/>
            <person name="Albert L."/>
            <person name="Andreopoulos W."/>
            <person name="Angelini C."/>
            <person name="Antonin V."/>
            <person name="Barry K.W."/>
            <person name="Bougher N.L."/>
            <person name="Buchanan P."/>
            <person name="Buyck B."/>
            <person name="Bense V."/>
            <person name="Catcheside P."/>
            <person name="Chovatia M."/>
            <person name="Cooper J."/>
            <person name="Damon W."/>
            <person name="Desjardin D."/>
            <person name="Finy P."/>
            <person name="Geml J."/>
            <person name="Haridas S."/>
            <person name="Hughes K."/>
            <person name="Justo A."/>
            <person name="Karasinski D."/>
            <person name="Kautmanova I."/>
            <person name="Kiss B."/>
            <person name="Kocsube S."/>
            <person name="Kotiranta H."/>
            <person name="LaButti K.M."/>
            <person name="Lechner B.E."/>
            <person name="Liimatainen K."/>
            <person name="Lipzen A."/>
            <person name="Lukacs Z."/>
            <person name="Mihaltcheva S."/>
            <person name="Morgado L.N."/>
            <person name="Niskanen T."/>
            <person name="Noordeloos M.E."/>
            <person name="Ohm R.A."/>
            <person name="Ortiz-Santana B."/>
            <person name="Ovrebo C."/>
            <person name="Racz N."/>
            <person name="Riley R."/>
            <person name="Savchenko A."/>
            <person name="Shiryaev A."/>
            <person name="Soop K."/>
            <person name="Spirin V."/>
            <person name="Szebenyi C."/>
            <person name="Tomsovsky M."/>
            <person name="Tulloss R.E."/>
            <person name="Uehling J."/>
            <person name="Grigoriev I.V."/>
            <person name="Vagvolgyi C."/>
            <person name="Papp T."/>
            <person name="Martin F.M."/>
            <person name="Miettinen O."/>
            <person name="Hibbett D.S."/>
            <person name="Nagy L.G."/>
        </authorList>
    </citation>
    <scope>NUCLEOTIDE SEQUENCE [LARGE SCALE GENOMIC DNA]</scope>
    <source>
        <strain evidence="1 2">CBS 962.96</strain>
    </source>
</reference>
<sequence length="94" mass="10817">MLLMLKKRGRKIRRRRKRGELLVLVDSFHPSYRISPSDYSFTFSSKPAPNPTNSTPPFAPPPPLLPMPAIFHRAMEPPNIKHRLVCLFSYSLSN</sequence>
<protein>
    <submittedName>
        <fullName evidence="1">Uncharacterized protein</fullName>
    </submittedName>
</protein>
<dbReference type="EMBL" id="ML179877">
    <property type="protein sequence ID" value="THU80710.1"/>
    <property type="molecule type" value="Genomic_DNA"/>
</dbReference>
<dbReference type="AlphaFoldDB" id="A0A4S8KXQ6"/>